<evidence type="ECO:0000313" key="19">
    <source>
        <dbReference type="Proteomes" id="UP000187338"/>
    </source>
</evidence>
<accession>A0A1L8D125</accession>
<feature type="active site" description="Schiff-base intermediate with DNA" evidence="15">
    <location>
        <position position="2"/>
    </location>
</feature>
<dbReference type="FunFam" id="1.10.8.50:FF:000003">
    <property type="entry name" value="Formamidopyrimidine-DNA glycosylase"/>
    <property type="match status" value="1"/>
</dbReference>
<comment type="function">
    <text evidence="15">Involved in base excision repair of DNA damaged by oxidation or by mutagenic agents. Acts as DNA glycosylase that recognizes and removes damaged bases. Has a preference for oxidized purines, such as 7,8-dihydro-8-oxoguanine (8-oxoG). Has AP (apurinic/apyrimidinic) lyase activity and introduces nicks in the DNA strand. Cleaves the DNA backbone by beta-delta elimination to generate a single-strand break at the site of the removed base with both 3'- and 5'-phosphates.</text>
</comment>
<keyword evidence="4 15" id="KW-0479">Metal-binding</keyword>
<evidence type="ECO:0000259" key="17">
    <source>
        <dbReference type="PROSITE" id="PS51068"/>
    </source>
</evidence>
<keyword evidence="9 15" id="KW-0238">DNA-binding</keyword>
<dbReference type="SUPFAM" id="SSF81624">
    <property type="entry name" value="N-terminal domain of MutM-like DNA repair proteins"/>
    <property type="match status" value="1"/>
</dbReference>
<dbReference type="CDD" id="cd08966">
    <property type="entry name" value="EcFpg-like_N"/>
    <property type="match status" value="1"/>
</dbReference>
<comment type="subunit">
    <text evidence="3 15">Monomer.</text>
</comment>
<comment type="caution">
    <text evidence="15">Lacks conserved residue(s) required for the propagation of feature annotation.</text>
</comment>
<dbReference type="PANTHER" id="PTHR22993:SF9">
    <property type="entry name" value="FORMAMIDOPYRIMIDINE-DNA GLYCOSYLASE"/>
    <property type="match status" value="1"/>
</dbReference>
<dbReference type="SUPFAM" id="SSF46946">
    <property type="entry name" value="S13-like H2TH domain"/>
    <property type="match status" value="1"/>
</dbReference>
<proteinExistence type="inferred from homology"/>
<dbReference type="SMART" id="SM01232">
    <property type="entry name" value="H2TH"/>
    <property type="match status" value="1"/>
</dbReference>
<keyword evidence="11 15" id="KW-0456">Lyase</keyword>
<dbReference type="Pfam" id="PF01149">
    <property type="entry name" value="Fapy_DNA_glyco"/>
    <property type="match status" value="1"/>
</dbReference>
<feature type="domain" description="Formamidopyrimidine-DNA glycosylase catalytic" evidence="17">
    <location>
        <begin position="2"/>
        <end position="114"/>
    </location>
</feature>
<dbReference type="PROSITE" id="PS01242">
    <property type="entry name" value="ZF_FPG_1"/>
    <property type="match status" value="1"/>
</dbReference>
<dbReference type="GO" id="GO:0008270">
    <property type="term" value="F:zinc ion binding"/>
    <property type="evidence" value="ECO:0007669"/>
    <property type="project" value="UniProtKB-UniRule"/>
</dbReference>
<comment type="cofactor">
    <cofactor evidence="15">
        <name>Zn(2+)</name>
        <dbReference type="ChEBI" id="CHEBI:29105"/>
    </cofactor>
    <text evidence="15">Binds 1 zinc ion per subunit.</text>
</comment>
<feature type="binding site" evidence="15">
    <location>
        <position position="111"/>
    </location>
    <ligand>
        <name>DNA</name>
        <dbReference type="ChEBI" id="CHEBI:16991"/>
    </ligand>
</feature>
<dbReference type="SUPFAM" id="SSF57716">
    <property type="entry name" value="Glucocorticoid receptor-like (DNA-binding domain)"/>
    <property type="match status" value="1"/>
</dbReference>
<evidence type="ECO:0000256" key="10">
    <source>
        <dbReference type="ARBA" id="ARBA00023204"/>
    </source>
</evidence>
<keyword evidence="5 15" id="KW-0227">DNA damage</keyword>
<keyword evidence="12 15" id="KW-0511">Multifunctional enzyme</keyword>
<comment type="catalytic activity">
    <reaction evidence="14 15">
        <text>2'-deoxyribonucleotide-(2'-deoxyribose 5'-phosphate)-2'-deoxyribonucleotide-DNA = a 3'-end 2'-deoxyribonucleotide-(2,3-dehydro-2,3-deoxyribose 5'-phosphate)-DNA + a 5'-end 5'-phospho-2'-deoxyribonucleoside-DNA + H(+)</text>
        <dbReference type="Rhea" id="RHEA:66592"/>
        <dbReference type="Rhea" id="RHEA-COMP:13180"/>
        <dbReference type="Rhea" id="RHEA-COMP:16897"/>
        <dbReference type="Rhea" id="RHEA-COMP:17067"/>
        <dbReference type="ChEBI" id="CHEBI:15378"/>
        <dbReference type="ChEBI" id="CHEBI:136412"/>
        <dbReference type="ChEBI" id="CHEBI:157695"/>
        <dbReference type="ChEBI" id="CHEBI:167181"/>
        <dbReference type="EC" id="4.2.99.18"/>
    </reaction>
</comment>
<comment type="caution">
    <text evidence="18">The sequence shown here is derived from an EMBL/GenBank/DDBJ whole genome shotgun (WGS) entry which is preliminary data.</text>
</comment>
<dbReference type="InterPro" id="IPR015886">
    <property type="entry name" value="H2TH_FPG"/>
</dbReference>
<evidence type="ECO:0000256" key="11">
    <source>
        <dbReference type="ARBA" id="ARBA00023239"/>
    </source>
</evidence>
<dbReference type="InterPro" id="IPR012319">
    <property type="entry name" value="FPG_cat"/>
</dbReference>
<evidence type="ECO:0000256" key="2">
    <source>
        <dbReference type="ARBA" id="ARBA00009409"/>
    </source>
</evidence>
<dbReference type="InterPro" id="IPR035937">
    <property type="entry name" value="FPG_N"/>
</dbReference>
<evidence type="ECO:0000256" key="5">
    <source>
        <dbReference type="ARBA" id="ARBA00022763"/>
    </source>
</evidence>
<dbReference type="GO" id="GO:0003690">
    <property type="term" value="F:double-stranded DNA binding"/>
    <property type="evidence" value="ECO:0007669"/>
    <property type="project" value="UniProtKB-ARBA"/>
</dbReference>
<evidence type="ECO:0000259" key="16">
    <source>
        <dbReference type="PROSITE" id="PS51066"/>
    </source>
</evidence>
<dbReference type="EC" id="4.2.99.18" evidence="15"/>
<dbReference type="InterPro" id="IPR020629">
    <property type="entry name" value="FPG_Glyclase"/>
</dbReference>
<dbReference type="Gene3D" id="3.20.190.10">
    <property type="entry name" value="MutM-like, N-terminal"/>
    <property type="match status" value="1"/>
</dbReference>
<dbReference type="GO" id="GO:0006284">
    <property type="term" value="P:base-excision repair"/>
    <property type="evidence" value="ECO:0007669"/>
    <property type="project" value="InterPro"/>
</dbReference>
<evidence type="ECO:0000256" key="1">
    <source>
        <dbReference type="ARBA" id="ARBA00001668"/>
    </source>
</evidence>
<dbReference type="GO" id="GO:0140078">
    <property type="term" value="F:class I DNA-(apurinic or apyrimidinic site) endonuclease activity"/>
    <property type="evidence" value="ECO:0007669"/>
    <property type="project" value="UniProtKB-EC"/>
</dbReference>
<evidence type="ECO:0000256" key="12">
    <source>
        <dbReference type="ARBA" id="ARBA00023268"/>
    </source>
</evidence>
<evidence type="ECO:0000256" key="9">
    <source>
        <dbReference type="ARBA" id="ARBA00023125"/>
    </source>
</evidence>
<name>A0A1L8D125_9THEO</name>
<keyword evidence="6 15" id="KW-0863">Zinc-finger</keyword>
<dbReference type="EMBL" id="BDJL01000019">
    <property type="protein sequence ID" value="GAV24862.1"/>
    <property type="molecule type" value="Genomic_DNA"/>
</dbReference>
<dbReference type="PANTHER" id="PTHR22993">
    <property type="entry name" value="FORMAMIDOPYRIMIDINE-DNA GLYCOSYLASE"/>
    <property type="match status" value="1"/>
</dbReference>
<evidence type="ECO:0000256" key="8">
    <source>
        <dbReference type="ARBA" id="ARBA00022833"/>
    </source>
</evidence>
<dbReference type="NCBIfam" id="NF002211">
    <property type="entry name" value="PRK01103.1"/>
    <property type="match status" value="1"/>
</dbReference>
<dbReference type="RefSeq" id="WP_075865045.1">
    <property type="nucleotide sequence ID" value="NZ_BDJL01000019.1"/>
</dbReference>
<evidence type="ECO:0000256" key="15">
    <source>
        <dbReference type="HAMAP-Rule" id="MF_00103"/>
    </source>
</evidence>
<feature type="active site" description="Proton donor; for beta-elimination activity" evidence="15">
    <location>
        <position position="59"/>
    </location>
</feature>
<dbReference type="GO" id="GO:0003684">
    <property type="term" value="F:damaged DNA binding"/>
    <property type="evidence" value="ECO:0007669"/>
    <property type="project" value="InterPro"/>
</dbReference>
<keyword evidence="19" id="KW-1185">Reference proteome</keyword>
<dbReference type="InterPro" id="IPR015887">
    <property type="entry name" value="DNA_glyclase_Znf_dom_DNA_BS"/>
</dbReference>
<protein>
    <recommendedName>
        <fullName evidence="15">Formamidopyrimidine-DNA glycosylase</fullName>
        <shortName evidence="15">Fapy-DNA glycosylase</shortName>
        <ecNumber evidence="15">3.2.2.23</ecNumber>
    </recommendedName>
    <alternativeName>
        <fullName evidence="15">DNA-(apurinic or apyrimidinic site) lyase MutM</fullName>
        <shortName evidence="15">AP lyase MutM</shortName>
        <ecNumber evidence="15">4.2.99.18</ecNumber>
    </alternativeName>
</protein>
<keyword evidence="13 15" id="KW-0326">Glycosidase</keyword>
<evidence type="ECO:0000256" key="6">
    <source>
        <dbReference type="ARBA" id="ARBA00022771"/>
    </source>
</evidence>
<dbReference type="HAMAP" id="MF_00103">
    <property type="entry name" value="Fapy_DNA_glycosyl"/>
    <property type="match status" value="1"/>
</dbReference>
<dbReference type="GO" id="GO:0034039">
    <property type="term" value="F:8-oxo-7,8-dihydroguanine DNA N-glycosylase activity"/>
    <property type="evidence" value="ECO:0007669"/>
    <property type="project" value="TreeGrafter"/>
</dbReference>
<evidence type="ECO:0000256" key="13">
    <source>
        <dbReference type="ARBA" id="ARBA00023295"/>
    </source>
</evidence>
<feature type="domain" description="FPG-type" evidence="16">
    <location>
        <begin position="229"/>
        <end position="263"/>
    </location>
</feature>
<dbReference type="PROSITE" id="PS51068">
    <property type="entry name" value="FPG_CAT"/>
    <property type="match status" value="1"/>
</dbReference>
<comment type="catalytic activity">
    <reaction evidence="1 15">
        <text>Hydrolysis of DNA containing ring-opened 7-methylguanine residues, releasing 2,6-diamino-4-hydroxy-5-(N-methyl)formamidopyrimidine.</text>
        <dbReference type="EC" id="3.2.2.23"/>
    </reaction>
</comment>
<comment type="similarity">
    <text evidence="2 15">Belongs to the FPG family.</text>
</comment>
<keyword evidence="8 15" id="KW-0862">Zinc</keyword>
<evidence type="ECO:0000256" key="3">
    <source>
        <dbReference type="ARBA" id="ARBA00011245"/>
    </source>
</evidence>
<dbReference type="EC" id="3.2.2.23" evidence="15"/>
<dbReference type="Pfam" id="PF06827">
    <property type="entry name" value="zf-FPG_IleRS"/>
    <property type="match status" value="1"/>
</dbReference>
<evidence type="ECO:0000313" key="18">
    <source>
        <dbReference type="EMBL" id="GAV24862.1"/>
    </source>
</evidence>
<dbReference type="InterPro" id="IPR010979">
    <property type="entry name" value="Ribosomal_uS13-like_H2TH"/>
</dbReference>
<dbReference type="InterPro" id="IPR000214">
    <property type="entry name" value="Znf_DNA_glyclase/AP_lyase"/>
</dbReference>
<dbReference type="STRING" id="661089.ciss_07950"/>
<dbReference type="AlphaFoldDB" id="A0A1L8D125"/>
<feature type="active site" description="Proton donor; for delta-elimination activity" evidence="15">
    <location>
        <position position="253"/>
    </location>
</feature>
<gene>
    <name evidence="15" type="primary">mutM</name>
    <name evidence="15" type="synonym">fpg</name>
    <name evidence="18" type="ORF">ciss_07950</name>
</gene>
<dbReference type="Proteomes" id="UP000187338">
    <property type="component" value="Unassembled WGS sequence"/>
</dbReference>
<organism evidence="18 19">
    <name type="scientific">Carboxydothermus islandicus</name>
    <dbReference type="NCBI Taxonomy" id="661089"/>
    <lineage>
        <taxon>Bacteria</taxon>
        <taxon>Bacillati</taxon>
        <taxon>Bacillota</taxon>
        <taxon>Clostridia</taxon>
        <taxon>Thermoanaerobacterales</taxon>
        <taxon>Thermoanaerobacteraceae</taxon>
        <taxon>Carboxydothermus</taxon>
    </lineage>
</organism>
<feature type="active site" description="Proton donor" evidence="15">
    <location>
        <position position="3"/>
    </location>
</feature>
<dbReference type="Gene3D" id="1.10.8.50">
    <property type="match status" value="1"/>
</dbReference>
<keyword evidence="10 15" id="KW-0234">DNA repair</keyword>
<sequence>MPELPEVETIKRTLAPKIVGKTIYRVEVYLPKIIKNVSVAEFTRRVVGKEILALKRRGKYLLIDLSGKETVTVHLRMTGKLLILPNGSPKEKHTHAIFDFGDLELHFNDIRQFGGFSFEMPEIGPEPLDDEFTLEYLKTKLKASRKNLKAVLLDQKIIAGIGNIYADEILFEAGLSPKRIAAGLSEDEAEELFKAIRKVLTLGIEHRGTSIRDYVDAENQQGSFQRLLKVYGKNGSLCVRCNKVLIRERHAGRSTHYCPHCQK</sequence>
<evidence type="ECO:0000256" key="4">
    <source>
        <dbReference type="ARBA" id="ARBA00022723"/>
    </source>
</evidence>
<dbReference type="PROSITE" id="PS51066">
    <property type="entry name" value="ZF_FPG_2"/>
    <property type="match status" value="1"/>
</dbReference>
<keyword evidence="7 15" id="KW-0378">Hydrolase</keyword>
<dbReference type="OrthoDB" id="9800855at2"/>
<dbReference type="SMART" id="SM00898">
    <property type="entry name" value="Fapy_DNA_glyco"/>
    <property type="match status" value="1"/>
</dbReference>
<feature type="binding site" evidence="15">
    <location>
        <position position="93"/>
    </location>
    <ligand>
        <name>DNA</name>
        <dbReference type="ChEBI" id="CHEBI:16991"/>
    </ligand>
</feature>
<dbReference type="Pfam" id="PF06831">
    <property type="entry name" value="H2TH"/>
    <property type="match status" value="1"/>
</dbReference>
<dbReference type="NCBIfam" id="TIGR00577">
    <property type="entry name" value="fpg"/>
    <property type="match status" value="1"/>
</dbReference>
<evidence type="ECO:0000256" key="14">
    <source>
        <dbReference type="ARBA" id="ARBA00044632"/>
    </source>
</evidence>
<reference evidence="19" key="1">
    <citation type="submission" date="2016-12" db="EMBL/GenBank/DDBJ databases">
        <title>Draft Genome Sequences od Carboxydothermus pertinax and islandicus, Hydrogenogenic Carboxydotrophic Bacteria.</title>
        <authorList>
            <person name="Fukuyama Y."/>
            <person name="Ohmae K."/>
            <person name="Yoneda Y."/>
            <person name="Yoshida T."/>
            <person name="Sako Y."/>
        </authorList>
    </citation>
    <scope>NUCLEOTIDE SEQUENCE [LARGE SCALE GENOMIC DNA]</scope>
    <source>
        <strain evidence="19">SET</strain>
    </source>
</reference>
<evidence type="ECO:0000256" key="7">
    <source>
        <dbReference type="ARBA" id="ARBA00022801"/>
    </source>
</evidence>
<dbReference type="InterPro" id="IPR010663">
    <property type="entry name" value="Znf_FPG/IleRS"/>
</dbReference>